<dbReference type="SUPFAM" id="SSF51197">
    <property type="entry name" value="Clavaminate synthase-like"/>
    <property type="match status" value="1"/>
</dbReference>
<dbReference type="Gene3D" id="2.60.120.620">
    <property type="entry name" value="q2cbj1_9rhob like domain"/>
    <property type="match status" value="1"/>
</dbReference>
<dbReference type="RefSeq" id="WP_345585398.1">
    <property type="nucleotide sequence ID" value="NZ_BAAAXF010000082.1"/>
</dbReference>
<keyword evidence="2" id="KW-1185">Reference proteome</keyword>
<dbReference type="InterPro" id="IPR047128">
    <property type="entry name" value="PhyH"/>
</dbReference>
<dbReference type="PANTHER" id="PTHR21308">
    <property type="entry name" value="PHYTANOYL-COA ALPHA-HYDROXYLASE"/>
    <property type="match status" value="1"/>
</dbReference>
<dbReference type="EMBL" id="BAAAXF010000082">
    <property type="protein sequence ID" value="GAA3504922.1"/>
    <property type="molecule type" value="Genomic_DNA"/>
</dbReference>
<proteinExistence type="predicted"/>
<protein>
    <submittedName>
        <fullName evidence="1">Phytanoyl-CoA dioxygenase family protein</fullName>
    </submittedName>
</protein>
<comment type="caution">
    <text evidence="1">The sequence shown here is derived from an EMBL/GenBank/DDBJ whole genome shotgun (WGS) entry which is preliminary data.</text>
</comment>
<dbReference type="Proteomes" id="UP001501455">
    <property type="component" value="Unassembled WGS sequence"/>
</dbReference>
<keyword evidence="1" id="KW-0223">Dioxygenase</keyword>
<accession>A0ABP6UAZ7</accession>
<keyword evidence="1" id="KW-0560">Oxidoreductase</keyword>
<dbReference type="GO" id="GO:0051213">
    <property type="term" value="F:dioxygenase activity"/>
    <property type="evidence" value="ECO:0007669"/>
    <property type="project" value="UniProtKB-KW"/>
</dbReference>
<gene>
    <name evidence="1" type="ORF">GCM10019016_120350</name>
</gene>
<sequence>MSFPPAPAASAPARTAPAPWLSERDCDLAAFRALVERATDTAGHPHASAVERNVLLYDAGRLARADRRAVRAELVRALADGPGVVVVRGAFPDPAVVDRTSAVFDALIAGQRAAGAAAGDHFAAPGANDRVWNALEKTALHDPEAFADYYANDVIALVSSAWLGPGYQVTSQVNVVNPGGAAQTVHRDYHLGFLSNEVAAAYPAHVHRLSPVLTLQGAVAHCDMPVESGPTLYLPHSQKYEPGYLAWRLPEFRAYFEEHHVQLPLAKGDAVFFNPALFHAAGANHSPDIRRTANLLQVSSAFGRAMESVDREAVAGAVYPVLLARKAGGAGERWLENVIAASAEGYPFPTDLDNDPPVGGSAPASQADLVRRALREGWTARTLRDALRALAARRAS</sequence>
<evidence type="ECO:0000313" key="2">
    <source>
        <dbReference type="Proteomes" id="UP001501455"/>
    </source>
</evidence>
<evidence type="ECO:0000313" key="1">
    <source>
        <dbReference type="EMBL" id="GAA3504922.1"/>
    </source>
</evidence>
<dbReference type="PANTHER" id="PTHR21308:SF8">
    <property type="entry name" value="PHYTANOYL-COA DIOXYGENASE FAMILY PROTEIN (AFU_ORTHOLOGUE AFUA_2G09620)"/>
    <property type="match status" value="1"/>
</dbReference>
<organism evidence="1 2">
    <name type="scientific">Streptomyces prasinosporus</name>
    <dbReference type="NCBI Taxonomy" id="68256"/>
    <lineage>
        <taxon>Bacteria</taxon>
        <taxon>Bacillati</taxon>
        <taxon>Actinomycetota</taxon>
        <taxon>Actinomycetes</taxon>
        <taxon>Kitasatosporales</taxon>
        <taxon>Streptomycetaceae</taxon>
        <taxon>Streptomyces</taxon>
        <taxon>Streptomyces albogriseolus group</taxon>
    </lineage>
</organism>
<dbReference type="InterPro" id="IPR008775">
    <property type="entry name" value="Phytyl_CoA_dOase-like"/>
</dbReference>
<reference evidence="2" key="1">
    <citation type="journal article" date="2019" name="Int. J. Syst. Evol. Microbiol.">
        <title>The Global Catalogue of Microorganisms (GCM) 10K type strain sequencing project: providing services to taxonomists for standard genome sequencing and annotation.</title>
        <authorList>
            <consortium name="The Broad Institute Genomics Platform"/>
            <consortium name="The Broad Institute Genome Sequencing Center for Infectious Disease"/>
            <person name="Wu L."/>
            <person name="Ma J."/>
        </authorList>
    </citation>
    <scope>NUCLEOTIDE SEQUENCE [LARGE SCALE GENOMIC DNA]</scope>
    <source>
        <strain evidence="2">JCM 4816</strain>
    </source>
</reference>
<name>A0ABP6UAZ7_9ACTN</name>
<dbReference type="Pfam" id="PF05721">
    <property type="entry name" value="PhyH"/>
    <property type="match status" value="1"/>
</dbReference>